<sequence>MASLTLHHDPPALAALKGLCIGTTLFVAGSMATTSLQFVPALLLATQQKDAPSRPKPSHMESGRLTPQPTAQNENKQLHLTPAAALHGKLDDAVRSAAGGQGYKIAAMQFTLMSKTAFISQVPLELLTIVASGFLAYHYRSSSATALTLPASTSWQKWAAVSALVTAIFPMTGGLMVPLDHKIARIAGEEAPIETYEDAPPDREMERGNTEAFLLRWNALNAVRSGVMLVAGGVGLWSLLE</sequence>
<gene>
    <name evidence="3" type="ORF">LTR36_009997</name>
</gene>
<dbReference type="AlphaFoldDB" id="A0AAV9JR49"/>
<keyword evidence="4" id="KW-1185">Reference proteome</keyword>
<dbReference type="InterPro" id="IPR013901">
    <property type="entry name" value="Anthrone_oxy"/>
</dbReference>
<reference evidence="3 4" key="1">
    <citation type="submission" date="2021-11" db="EMBL/GenBank/DDBJ databases">
        <title>Black yeast isolated from Biological Soil Crust.</title>
        <authorList>
            <person name="Kurbessoian T."/>
        </authorList>
    </citation>
    <scope>NUCLEOTIDE SEQUENCE [LARGE SCALE GENOMIC DNA]</scope>
    <source>
        <strain evidence="3 4">CCFEE 5522</strain>
    </source>
</reference>
<feature type="region of interest" description="Disordered" evidence="1">
    <location>
        <begin position="49"/>
        <end position="71"/>
    </location>
</feature>
<dbReference type="Proteomes" id="UP001324427">
    <property type="component" value="Unassembled WGS sequence"/>
</dbReference>
<proteinExistence type="predicted"/>
<evidence type="ECO:0000256" key="1">
    <source>
        <dbReference type="SAM" id="MobiDB-lite"/>
    </source>
</evidence>
<keyword evidence="2" id="KW-0472">Membrane</keyword>
<name>A0AAV9JR49_9PEZI</name>
<comment type="caution">
    <text evidence="3">The sequence shown here is derived from an EMBL/GenBank/DDBJ whole genome shotgun (WGS) entry which is preliminary data.</text>
</comment>
<feature type="transmembrane region" description="Helical" evidence="2">
    <location>
        <begin position="158"/>
        <end position="177"/>
    </location>
</feature>
<dbReference type="Pfam" id="PF08592">
    <property type="entry name" value="Anthrone_oxy"/>
    <property type="match status" value="1"/>
</dbReference>
<evidence type="ECO:0000313" key="3">
    <source>
        <dbReference type="EMBL" id="KAK4548128.1"/>
    </source>
</evidence>
<evidence type="ECO:0000313" key="4">
    <source>
        <dbReference type="Proteomes" id="UP001324427"/>
    </source>
</evidence>
<feature type="transmembrane region" description="Helical" evidence="2">
    <location>
        <begin position="118"/>
        <end position="138"/>
    </location>
</feature>
<dbReference type="EMBL" id="JAVFHQ010000008">
    <property type="protein sequence ID" value="KAK4548128.1"/>
    <property type="molecule type" value="Genomic_DNA"/>
</dbReference>
<evidence type="ECO:0008006" key="5">
    <source>
        <dbReference type="Google" id="ProtNLM"/>
    </source>
</evidence>
<evidence type="ECO:0000256" key="2">
    <source>
        <dbReference type="SAM" id="Phobius"/>
    </source>
</evidence>
<keyword evidence="2" id="KW-1133">Transmembrane helix</keyword>
<organism evidence="3 4">
    <name type="scientific">Oleoguttula mirabilis</name>
    <dbReference type="NCBI Taxonomy" id="1507867"/>
    <lineage>
        <taxon>Eukaryota</taxon>
        <taxon>Fungi</taxon>
        <taxon>Dikarya</taxon>
        <taxon>Ascomycota</taxon>
        <taxon>Pezizomycotina</taxon>
        <taxon>Dothideomycetes</taxon>
        <taxon>Dothideomycetidae</taxon>
        <taxon>Mycosphaerellales</taxon>
        <taxon>Teratosphaeriaceae</taxon>
        <taxon>Oleoguttula</taxon>
    </lineage>
</organism>
<protein>
    <recommendedName>
        <fullName evidence="5">DUF1772-domain-containing protein</fullName>
    </recommendedName>
</protein>
<feature type="transmembrane region" description="Helical" evidence="2">
    <location>
        <begin position="12"/>
        <end position="45"/>
    </location>
</feature>
<keyword evidence="2" id="KW-0812">Transmembrane</keyword>
<accession>A0AAV9JR49</accession>